<dbReference type="PANTHER" id="PTHR20883:SF48">
    <property type="entry name" value="ECTOINE DIOXYGENASE"/>
    <property type="match status" value="1"/>
</dbReference>
<name>A0A919CKP2_9GAMM</name>
<dbReference type="EMBL" id="BMYM01000001">
    <property type="protein sequence ID" value="GHD31446.1"/>
    <property type="molecule type" value="Genomic_DNA"/>
</dbReference>
<dbReference type="Gene3D" id="2.60.120.620">
    <property type="entry name" value="q2cbj1_9rhob like domain"/>
    <property type="match status" value="1"/>
</dbReference>
<gene>
    <name evidence="2" type="ORF">GCM10007053_14510</name>
</gene>
<dbReference type="AlphaFoldDB" id="A0A919CKP2"/>
<evidence type="ECO:0000313" key="2">
    <source>
        <dbReference type="EMBL" id="GHD31446.1"/>
    </source>
</evidence>
<dbReference type="Proteomes" id="UP000644693">
    <property type="component" value="Unassembled WGS sequence"/>
</dbReference>
<dbReference type="SUPFAM" id="SSF51197">
    <property type="entry name" value="Clavaminate synthase-like"/>
    <property type="match status" value="1"/>
</dbReference>
<proteinExistence type="predicted"/>
<reference evidence="2" key="2">
    <citation type="submission" date="2020-09" db="EMBL/GenBank/DDBJ databases">
        <authorList>
            <person name="Sun Q."/>
            <person name="Kim S."/>
        </authorList>
    </citation>
    <scope>NUCLEOTIDE SEQUENCE</scope>
    <source>
        <strain evidence="2">KCTC 23430</strain>
    </source>
</reference>
<keyword evidence="3" id="KW-1185">Reference proteome</keyword>
<dbReference type="Pfam" id="PF05721">
    <property type="entry name" value="PhyH"/>
    <property type="match status" value="1"/>
</dbReference>
<evidence type="ECO:0000313" key="3">
    <source>
        <dbReference type="Proteomes" id="UP000644693"/>
    </source>
</evidence>
<evidence type="ECO:0000256" key="1">
    <source>
        <dbReference type="ARBA" id="ARBA00001954"/>
    </source>
</evidence>
<accession>A0A919CKP2</accession>
<dbReference type="InterPro" id="IPR008775">
    <property type="entry name" value="Phytyl_CoA_dOase-like"/>
</dbReference>
<dbReference type="GO" id="GO:0005506">
    <property type="term" value="F:iron ion binding"/>
    <property type="evidence" value="ECO:0007669"/>
    <property type="project" value="UniProtKB-ARBA"/>
</dbReference>
<reference evidence="2" key="1">
    <citation type="journal article" date="2014" name="Int. J. Syst. Evol. Microbiol.">
        <title>Complete genome sequence of Corynebacterium casei LMG S-19264T (=DSM 44701T), isolated from a smear-ripened cheese.</title>
        <authorList>
            <consortium name="US DOE Joint Genome Institute (JGI-PGF)"/>
            <person name="Walter F."/>
            <person name="Albersmeier A."/>
            <person name="Kalinowski J."/>
            <person name="Ruckert C."/>
        </authorList>
    </citation>
    <scope>NUCLEOTIDE SEQUENCE</scope>
    <source>
        <strain evidence="2">KCTC 23430</strain>
    </source>
</reference>
<comment type="cofactor">
    <cofactor evidence="1">
        <name>Fe(2+)</name>
        <dbReference type="ChEBI" id="CHEBI:29033"/>
    </cofactor>
</comment>
<dbReference type="GO" id="GO:0016706">
    <property type="term" value="F:2-oxoglutarate-dependent dioxygenase activity"/>
    <property type="evidence" value="ECO:0007669"/>
    <property type="project" value="UniProtKB-ARBA"/>
</dbReference>
<sequence>MPHGSIGFTLVDAGYSVSYYPSEQGIEIREDDKADTLIALSAENWWGIVKDLETAPALIYGGRLSDGCRGDVVQFMHWEPMLRSLYTGLPLYPADHALLLTDQGGEALNLLQRFTLERDDMTQMRHYLNTTGYLLLGDVFGEAEVKEMVAAGDTLRHAATEDDQSSWWGKDREGNAIVTRVLNGGDHPYLHALASDPRIAAMQSLMPPGLKGENPDDIDAVTVLFKTPEMVEGLSDLPWHRDCGMGGHAVMCPVINLSIYLADATPASGELRFLPGSHRYATPNPGEDDGISIPAKAGDVTLHFGDVMHGAPAPQGTTGPFRSSILLSFKPDFENHRGDRHYNDVLLDDGDGFVSALPGK</sequence>
<protein>
    <recommendedName>
        <fullName evidence="4">Phytanoyl-CoA dioxygenase (PhyH)</fullName>
    </recommendedName>
</protein>
<evidence type="ECO:0008006" key="4">
    <source>
        <dbReference type="Google" id="ProtNLM"/>
    </source>
</evidence>
<organism evidence="2 3">
    <name type="scientific">Parahalioglobus pacificus</name>
    <dbReference type="NCBI Taxonomy" id="930806"/>
    <lineage>
        <taxon>Bacteria</taxon>
        <taxon>Pseudomonadati</taxon>
        <taxon>Pseudomonadota</taxon>
        <taxon>Gammaproteobacteria</taxon>
        <taxon>Cellvibrionales</taxon>
        <taxon>Halieaceae</taxon>
        <taxon>Parahalioglobus</taxon>
    </lineage>
</organism>
<dbReference type="PANTHER" id="PTHR20883">
    <property type="entry name" value="PHYTANOYL-COA DIOXYGENASE DOMAIN CONTAINING 1"/>
    <property type="match status" value="1"/>
</dbReference>
<comment type="caution">
    <text evidence="2">The sequence shown here is derived from an EMBL/GenBank/DDBJ whole genome shotgun (WGS) entry which is preliminary data.</text>
</comment>